<feature type="transmembrane region" description="Helical" evidence="15">
    <location>
        <begin position="549"/>
        <end position="570"/>
    </location>
</feature>
<accession>A0AAD4M585</accession>
<dbReference type="Pfam" id="PF00122">
    <property type="entry name" value="E1-E2_ATPase"/>
    <property type="match status" value="1"/>
</dbReference>
<evidence type="ECO:0000256" key="2">
    <source>
        <dbReference type="ARBA" id="ARBA00008109"/>
    </source>
</evidence>
<proteinExistence type="inferred from homology"/>
<dbReference type="SFLD" id="SFLDG00002">
    <property type="entry name" value="C1.7:_P-type_atpase_like"/>
    <property type="match status" value="1"/>
</dbReference>
<evidence type="ECO:0000256" key="12">
    <source>
        <dbReference type="ARBA" id="ARBA00023136"/>
    </source>
</evidence>
<feature type="transmembrane region" description="Helical" evidence="15">
    <location>
        <begin position="1125"/>
        <end position="1145"/>
    </location>
</feature>
<feature type="region of interest" description="Disordered" evidence="16">
    <location>
        <begin position="44"/>
        <end position="85"/>
    </location>
</feature>
<dbReference type="InterPro" id="IPR006539">
    <property type="entry name" value="P-type_ATPase_IV"/>
</dbReference>
<dbReference type="EMBL" id="WTXG01000019">
    <property type="protein sequence ID" value="KAI0300068.1"/>
    <property type="molecule type" value="Genomic_DNA"/>
</dbReference>
<dbReference type="GO" id="GO:0012505">
    <property type="term" value="C:endomembrane system"/>
    <property type="evidence" value="ECO:0007669"/>
    <property type="project" value="UniProtKB-SubCell"/>
</dbReference>
<feature type="transmembrane region" description="Helical" evidence="15">
    <location>
        <begin position="1151"/>
        <end position="1174"/>
    </location>
</feature>
<gene>
    <name evidence="20" type="ORF">B0F90DRAFT_1630126</name>
</gene>
<dbReference type="Pfam" id="PF13246">
    <property type="entry name" value="Cation_ATPase"/>
    <property type="match status" value="1"/>
</dbReference>
<dbReference type="SUPFAM" id="SSF81653">
    <property type="entry name" value="Calcium ATPase, transduction domain A"/>
    <property type="match status" value="1"/>
</dbReference>
<dbReference type="SUPFAM" id="SSF81665">
    <property type="entry name" value="Calcium ATPase, transmembrane domain M"/>
    <property type="match status" value="1"/>
</dbReference>
<dbReference type="GO" id="GO:0000287">
    <property type="term" value="F:magnesium ion binding"/>
    <property type="evidence" value="ECO:0007669"/>
    <property type="project" value="UniProtKB-UniRule"/>
</dbReference>
<dbReference type="InterPro" id="IPR018303">
    <property type="entry name" value="ATPase_P-typ_P_site"/>
</dbReference>
<keyword evidence="11 15" id="KW-1133">Transmembrane helix</keyword>
<name>A0AAD4M585_9AGAM</name>
<feature type="transmembrane region" description="Helical" evidence="15">
    <location>
        <begin position="1245"/>
        <end position="1263"/>
    </location>
</feature>
<feature type="domain" description="P-type ATPase A" evidence="17">
    <location>
        <begin position="342"/>
        <end position="397"/>
    </location>
</feature>
<dbReference type="PANTHER" id="PTHR24092">
    <property type="entry name" value="PROBABLE PHOSPHOLIPID-TRANSPORTING ATPASE"/>
    <property type="match status" value="1"/>
</dbReference>
<feature type="transmembrane region" description="Helical" evidence="15">
    <location>
        <begin position="1204"/>
        <end position="1225"/>
    </location>
</feature>
<evidence type="ECO:0000256" key="10">
    <source>
        <dbReference type="ARBA" id="ARBA00022967"/>
    </source>
</evidence>
<comment type="caution">
    <text evidence="20">The sequence shown here is derived from an EMBL/GenBank/DDBJ whole genome shotgun (WGS) entry which is preliminary data.</text>
</comment>
<feature type="transmembrane region" description="Helical" evidence="15">
    <location>
        <begin position="501"/>
        <end position="524"/>
    </location>
</feature>
<keyword evidence="10 15" id="KW-1278">Translocase</keyword>
<comment type="subcellular location">
    <subcellularLocation>
        <location evidence="1">Endomembrane system</location>
        <topology evidence="1">Multi-pass membrane protein</topology>
    </subcellularLocation>
    <subcellularLocation>
        <location evidence="15">Membrane</location>
        <topology evidence="15">Multi-pass membrane protein</topology>
    </subcellularLocation>
</comment>
<dbReference type="Gene3D" id="3.40.1110.10">
    <property type="entry name" value="Calcium-transporting ATPase, cytoplasmic domain N"/>
    <property type="match status" value="1"/>
</dbReference>
<evidence type="ECO:0000313" key="20">
    <source>
        <dbReference type="EMBL" id="KAI0300068.1"/>
    </source>
</evidence>
<comment type="similarity">
    <text evidence="2 15">Belongs to the cation transport ATPase (P-type) (TC 3.A.3) family. Type IV subfamily.</text>
</comment>
<dbReference type="Pfam" id="PF16209">
    <property type="entry name" value="PhoLip_ATPase_N"/>
    <property type="match status" value="1"/>
</dbReference>
<feature type="transmembrane region" description="Helical" evidence="15">
    <location>
        <begin position="1270"/>
        <end position="1293"/>
    </location>
</feature>
<dbReference type="InterPro" id="IPR008250">
    <property type="entry name" value="ATPase_P-typ_transduc_dom_A_sf"/>
</dbReference>
<feature type="transmembrane region" description="Helical" evidence="15">
    <location>
        <begin position="145"/>
        <end position="163"/>
    </location>
</feature>
<dbReference type="InterPro" id="IPR036412">
    <property type="entry name" value="HAD-like_sf"/>
</dbReference>
<evidence type="ECO:0000256" key="9">
    <source>
        <dbReference type="ARBA" id="ARBA00022842"/>
    </source>
</evidence>
<comment type="catalytic activity">
    <reaction evidence="14">
        <text>a 1,2-diacyl-sn-glycero-3-phosphoethanolamine(out) + ATP + H2O = a 1,2-diacyl-sn-glycero-3-phosphoethanolamine(in) + ADP + phosphate + H(+)</text>
        <dbReference type="Rhea" id="RHEA:66132"/>
        <dbReference type="ChEBI" id="CHEBI:15377"/>
        <dbReference type="ChEBI" id="CHEBI:15378"/>
        <dbReference type="ChEBI" id="CHEBI:30616"/>
        <dbReference type="ChEBI" id="CHEBI:43474"/>
        <dbReference type="ChEBI" id="CHEBI:64612"/>
        <dbReference type="ChEBI" id="CHEBI:456216"/>
    </reaction>
    <physiologicalReaction direction="left-to-right" evidence="14">
        <dbReference type="Rhea" id="RHEA:66133"/>
    </physiologicalReaction>
</comment>
<dbReference type="NCBIfam" id="TIGR01652">
    <property type="entry name" value="ATPase-Plipid"/>
    <property type="match status" value="1"/>
</dbReference>
<dbReference type="CDD" id="cd02073">
    <property type="entry name" value="P-type_ATPase_APLT_Dnf-like"/>
    <property type="match status" value="1"/>
</dbReference>
<evidence type="ECO:0000259" key="18">
    <source>
        <dbReference type="Pfam" id="PF16209"/>
    </source>
</evidence>
<sequence>MSFFKRRRHPHPNQLEANDHDTNVDQDLRLRTVRTAASTIAESIASEQRAERRRSVRHKRSNFFRSKSTKDLERERPSAPVPDPSAVQVAGDRRNVYVNTPLTAIEVDRHGEPIVRYARNKVKTTKYTIITFVPKNLYEQFRRVANLYFLVLFVLQVFSIFGAVSPQTAALPLMFILTVTAIKDAVEDYRRATLDEEVNTSAATKFGNWRNVNQPKDPRNWFERLLRLNSPGRVTKGVRKLREREASEGSRVVLSRAGNRISGSVADPSSLSLDRDGSRNRLEDIQSIDSHSYPPLIGNDPLQPVFSPPAQNPAENALSATLAASSSSGVVNWSRRISGSARWERTLWKKLEVGDIVLLRDNEQVPADIVVLSTSDPDGLCYLETKNLDGETNLKPRKATDATSNILTEEDIERSAFVLDSEPPHPNLYLYNGVLRFQDQSSGQLRGEPVTINEMLLRGCSIRNTAWVIGLVVFTGKDTKIMLNGGETPSKQSKIEKETNFNVIVNFIILFLMCTVTAIVNGIFDARTGTSAAVFEVGSDPSSSNVVNALVTFASCLIAFQNIVPISLYISIEIVKTIQAYFISQDIDMYYKPLDSACIPKTWNISDDLGQIEYIFSDKTGTLTQNVMEFQKCSIHGVTYGEAITEAQRGAAQREGRTDLPSPDEQSIRMTKLRQDMQQLLGRAFKNRYVQPDKLTLVSTKLAEDLTDRGGGQRTHIISFFRALAVCHTVLADRPGPETGQHPHLLEYKAESPDESALVGAARDVGFPFVSKSREKIDIEVMGQPESYILLKVLEFNSTRKRMSVIVRNPQGQIILYCKGADSVIYERLAEDHDLGLKDKTSKDMEAFANSGLRTLCIAYRLMSDEEYLEWSRVYDAAASSIKDRDEEIDQANSLVEHSLHVLGATALEDKLQEGVPEAIEKLHSAGIKLWILTGDKVQTAIEIAFSCNLLKNDMEIMILSADTIDGARVQIEAGLNKIASVLGPPSRDPSKRHFSSDVKASFAVVIDGDTLRYALDPALKPLFLNLGTQCETVVCCRVSPAQKALTVKLVKEGRDAMTLSIGDGANDVAMIQEANIGVGLFGLEGSQAAMSADYAFGQFRFLTKLLIVHGRWSYRRIADMHSNFFYKNVIWTLPLFWFLIYNSFDGTYLYHYTFILLYNLIFTSLPVIALGAFDQDINAKAALAFPQLYIRGIRGLEYTRTKFWLYMLDGLYQSAIVFYIPYLVWTAGSAISWNGKTVESLSDFGTTVAVAAIVTANTYVGINTQYWTVITWVIVLGSSIVMLLWVVIYSYFESFDFVHEARRLFGGATFWVTVILTVSIALLPRVLVKFVSISFVPQDADIIRYMWVKGDLKDRLGIRHRLDQPALMEGQSSILEATPIFREPHSRSLSEMSATDGYESALTFSPGVPTPPTQPEKPDAASPQISAALADSSIPLPLITIAGTTNDEDMMPTPTSLTSAAHVAATSPSPQFSYYSASDIPIPSPLPSLGFQQPSQDYSRMAPISYSRPLRGQYPAYSHSDNLLTSPSSYEMRVHSPQSNQDSYAADRRELPRISEASHTITHNDNDDNGGSHHSPSPGSEWLEGTQWSAYEGPTAL</sequence>
<dbReference type="InterPro" id="IPR059000">
    <property type="entry name" value="ATPase_P-type_domA"/>
</dbReference>
<feature type="domain" description="P-type ATPase C-terminal" evidence="19">
    <location>
        <begin position="1090"/>
        <end position="1338"/>
    </location>
</feature>
<evidence type="ECO:0000259" key="17">
    <source>
        <dbReference type="Pfam" id="PF00122"/>
    </source>
</evidence>
<dbReference type="NCBIfam" id="TIGR01494">
    <property type="entry name" value="ATPase_P-type"/>
    <property type="match status" value="1"/>
</dbReference>
<keyword evidence="7 15" id="KW-0547">Nucleotide-binding</keyword>
<feature type="transmembrane region" description="Helical" evidence="15">
    <location>
        <begin position="1305"/>
        <end position="1324"/>
    </location>
</feature>
<evidence type="ECO:0000256" key="4">
    <source>
        <dbReference type="ARBA" id="ARBA00022553"/>
    </source>
</evidence>
<keyword evidence="21" id="KW-1185">Reference proteome</keyword>
<dbReference type="InterPro" id="IPR023298">
    <property type="entry name" value="ATPase_P-typ_TM_dom_sf"/>
</dbReference>
<evidence type="ECO:0000259" key="19">
    <source>
        <dbReference type="Pfam" id="PF16212"/>
    </source>
</evidence>
<dbReference type="EC" id="7.6.2.1" evidence="15"/>
<dbReference type="GO" id="GO:0005524">
    <property type="term" value="F:ATP binding"/>
    <property type="evidence" value="ECO:0007669"/>
    <property type="project" value="UniProtKB-UniRule"/>
</dbReference>
<dbReference type="SUPFAM" id="SSF81660">
    <property type="entry name" value="Metal cation-transporting ATPase, ATP-binding domain N"/>
    <property type="match status" value="1"/>
</dbReference>
<dbReference type="Pfam" id="PF16212">
    <property type="entry name" value="PhoLip_ATPase_C"/>
    <property type="match status" value="1"/>
</dbReference>
<feature type="compositionally biased region" description="Basic residues" evidence="16">
    <location>
        <begin position="51"/>
        <end position="62"/>
    </location>
</feature>
<dbReference type="InterPro" id="IPR023299">
    <property type="entry name" value="ATPase_P-typ_cyto_dom_N"/>
</dbReference>
<organism evidence="20 21">
    <name type="scientific">Multifurca ochricompacta</name>
    <dbReference type="NCBI Taxonomy" id="376703"/>
    <lineage>
        <taxon>Eukaryota</taxon>
        <taxon>Fungi</taxon>
        <taxon>Dikarya</taxon>
        <taxon>Basidiomycota</taxon>
        <taxon>Agaricomycotina</taxon>
        <taxon>Agaricomycetes</taxon>
        <taxon>Russulales</taxon>
        <taxon>Russulaceae</taxon>
        <taxon>Multifurca</taxon>
    </lineage>
</organism>
<dbReference type="SFLD" id="SFLDS00003">
    <property type="entry name" value="Haloacid_Dehalogenase"/>
    <property type="match status" value="1"/>
</dbReference>
<dbReference type="GO" id="GO:0016887">
    <property type="term" value="F:ATP hydrolysis activity"/>
    <property type="evidence" value="ECO:0007669"/>
    <property type="project" value="InterPro"/>
</dbReference>
<evidence type="ECO:0000256" key="15">
    <source>
        <dbReference type="RuleBase" id="RU362033"/>
    </source>
</evidence>
<keyword evidence="3" id="KW-0813">Transport</keyword>
<evidence type="ECO:0000313" key="21">
    <source>
        <dbReference type="Proteomes" id="UP001203297"/>
    </source>
</evidence>
<dbReference type="InterPro" id="IPR001757">
    <property type="entry name" value="P_typ_ATPase"/>
</dbReference>
<evidence type="ECO:0000256" key="6">
    <source>
        <dbReference type="ARBA" id="ARBA00022723"/>
    </source>
</evidence>
<dbReference type="Gene3D" id="3.40.50.1000">
    <property type="entry name" value="HAD superfamily/HAD-like"/>
    <property type="match status" value="1"/>
</dbReference>
<dbReference type="InterPro" id="IPR044492">
    <property type="entry name" value="P_typ_ATPase_HD_dom"/>
</dbReference>
<dbReference type="GO" id="GO:0140326">
    <property type="term" value="F:ATPase-coupled intramembrane lipid transporter activity"/>
    <property type="evidence" value="ECO:0007669"/>
    <property type="project" value="UniProtKB-EC"/>
</dbReference>
<dbReference type="InterPro" id="IPR032630">
    <property type="entry name" value="P_typ_ATPase_c"/>
</dbReference>
<dbReference type="GO" id="GO:0045332">
    <property type="term" value="P:phospholipid translocation"/>
    <property type="evidence" value="ECO:0007669"/>
    <property type="project" value="TreeGrafter"/>
</dbReference>
<feature type="region of interest" description="Disordered" evidence="16">
    <location>
        <begin position="1555"/>
        <end position="1598"/>
    </location>
</feature>
<keyword evidence="6" id="KW-0479">Metal-binding</keyword>
<feature type="domain" description="P-type ATPase N-terminal" evidence="18">
    <location>
        <begin position="115"/>
        <end position="169"/>
    </location>
</feature>
<dbReference type="PANTHER" id="PTHR24092:SF180">
    <property type="entry name" value="PHOSPHOLIPID-TRANSPORTING ATPASE DNF1-RELATED"/>
    <property type="match status" value="1"/>
</dbReference>
<evidence type="ECO:0000256" key="8">
    <source>
        <dbReference type="ARBA" id="ARBA00022840"/>
    </source>
</evidence>
<dbReference type="FunFam" id="3.40.1110.10:FF:000087">
    <property type="entry name" value="Phospholipid-transporting ATPase"/>
    <property type="match status" value="1"/>
</dbReference>
<evidence type="ECO:0000256" key="11">
    <source>
        <dbReference type="ARBA" id="ARBA00022989"/>
    </source>
</evidence>
<evidence type="ECO:0000256" key="3">
    <source>
        <dbReference type="ARBA" id="ARBA00022448"/>
    </source>
</evidence>
<reference evidence="20" key="1">
    <citation type="journal article" date="2022" name="New Phytol.">
        <title>Evolutionary transition to the ectomycorrhizal habit in the genomes of a hyperdiverse lineage of mushroom-forming fungi.</title>
        <authorList>
            <person name="Looney B."/>
            <person name="Miyauchi S."/>
            <person name="Morin E."/>
            <person name="Drula E."/>
            <person name="Courty P.E."/>
            <person name="Kohler A."/>
            <person name="Kuo A."/>
            <person name="LaButti K."/>
            <person name="Pangilinan J."/>
            <person name="Lipzen A."/>
            <person name="Riley R."/>
            <person name="Andreopoulos W."/>
            <person name="He G."/>
            <person name="Johnson J."/>
            <person name="Nolan M."/>
            <person name="Tritt A."/>
            <person name="Barry K.W."/>
            <person name="Grigoriev I.V."/>
            <person name="Nagy L.G."/>
            <person name="Hibbett D."/>
            <person name="Henrissat B."/>
            <person name="Matheny P.B."/>
            <person name="Labbe J."/>
            <person name="Martin F.M."/>
        </authorList>
    </citation>
    <scope>NUCLEOTIDE SEQUENCE</scope>
    <source>
        <strain evidence="20">BPL690</strain>
    </source>
</reference>
<dbReference type="FunFam" id="3.40.50.1000:FF:000014">
    <property type="entry name" value="Phospholipid-transporting ATPase"/>
    <property type="match status" value="1"/>
</dbReference>
<dbReference type="Proteomes" id="UP001203297">
    <property type="component" value="Unassembled WGS sequence"/>
</dbReference>
<dbReference type="InterPro" id="IPR023214">
    <property type="entry name" value="HAD_sf"/>
</dbReference>
<keyword evidence="9 15" id="KW-0460">Magnesium</keyword>
<keyword evidence="5 15" id="KW-0812">Transmembrane</keyword>
<dbReference type="FunFam" id="3.40.50.1000:FF:000001">
    <property type="entry name" value="Phospholipid-transporting ATPase IC"/>
    <property type="match status" value="1"/>
</dbReference>
<feature type="compositionally biased region" description="Basic residues" evidence="16">
    <location>
        <begin position="1"/>
        <end position="11"/>
    </location>
</feature>
<comment type="catalytic activity">
    <reaction evidence="13 15">
        <text>ATP + H2O + phospholipidSide 1 = ADP + phosphate + phospholipidSide 2.</text>
        <dbReference type="EC" id="7.6.2.1"/>
    </reaction>
</comment>
<evidence type="ECO:0000256" key="16">
    <source>
        <dbReference type="SAM" id="MobiDB-lite"/>
    </source>
</evidence>
<dbReference type="PRINTS" id="PR00119">
    <property type="entry name" value="CATATPASE"/>
</dbReference>
<dbReference type="SFLD" id="SFLDF00027">
    <property type="entry name" value="p-type_atpase"/>
    <property type="match status" value="1"/>
</dbReference>
<feature type="compositionally biased region" description="Basic and acidic residues" evidence="16">
    <location>
        <begin position="68"/>
        <end position="77"/>
    </location>
</feature>
<dbReference type="Gene3D" id="2.70.150.10">
    <property type="entry name" value="Calcium-transporting ATPase, cytoplasmic transduction domain A"/>
    <property type="match status" value="1"/>
</dbReference>
<evidence type="ECO:0000256" key="1">
    <source>
        <dbReference type="ARBA" id="ARBA00004127"/>
    </source>
</evidence>
<evidence type="ECO:0000256" key="14">
    <source>
        <dbReference type="ARBA" id="ARBA00049128"/>
    </source>
</evidence>
<dbReference type="InterPro" id="IPR032631">
    <property type="entry name" value="P-type_ATPase_N"/>
</dbReference>
<evidence type="ECO:0000256" key="7">
    <source>
        <dbReference type="ARBA" id="ARBA00022741"/>
    </source>
</evidence>
<keyword evidence="8 15" id="KW-0067">ATP-binding</keyword>
<dbReference type="SUPFAM" id="SSF56784">
    <property type="entry name" value="HAD-like"/>
    <property type="match status" value="1"/>
</dbReference>
<keyword evidence="12 15" id="KW-0472">Membrane</keyword>
<evidence type="ECO:0000256" key="5">
    <source>
        <dbReference type="ARBA" id="ARBA00022692"/>
    </source>
</evidence>
<dbReference type="GO" id="GO:0005886">
    <property type="term" value="C:plasma membrane"/>
    <property type="evidence" value="ECO:0007669"/>
    <property type="project" value="TreeGrafter"/>
</dbReference>
<evidence type="ECO:0000256" key="13">
    <source>
        <dbReference type="ARBA" id="ARBA00034036"/>
    </source>
</evidence>
<keyword evidence="4" id="KW-0597">Phosphoprotein</keyword>
<dbReference type="PROSITE" id="PS00154">
    <property type="entry name" value="ATPASE_E1_E2"/>
    <property type="match status" value="1"/>
</dbReference>
<protein>
    <recommendedName>
        <fullName evidence="15">Phospholipid-transporting ATPase</fullName>
        <ecNumber evidence="15">7.6.2.1</ecNumber>
    </recommendedName>
</protein>
<feature type="region of interest" description="Disordered" evidence="16">
    <location>
        <begin position="1"/>
        <end position="24"/>
    </location>
</feature>